<evidence type="ECO:0000313" key="4">
    <source>
        <dbReference type="Proteomes" id="UP000607281"/>
    </source>
</evidence>
<sequence>MKILHLPVAYLPWTIGGREVYCHRLCQNLQLLGADVQVAIHQDVSGREPLGNHHHEGVPVCVLPPISDHGDRVASVSRTTNHPIGFREVLAEYQPNIVHFHDSCSSAGITHMRLSKEAGCKVVMTYHSPGQSCLQSALLYHGKQVCDGKISGYRCTECRLSYAGLPSPVARFVALGSPPWIDPASPGKINHVLTARKMTELHHSAWLEIIELVDALHVHAAWVKDIVLLNGADPQKVHFLRPGGPNPVSHLVQLKSHSDFLNIVFVGRCIDIKGIHILIAAVKLLPKELPIKVTFFGPYWESKNYGRNLLQQIKGDVRFELKHNLPNTQIVETLANYDVCVVPSIWLETGPLTVLEAFAAGVPVIGSRLGGIVELVRDEVDGILFEPGNAHELANIFTRLARNRELIEKLKMNIKPPKKMTSFAKDMLSLYQDLQK</sequence>
<comment type="caution">
    <text evidence="3">The sequence shown here is derived from an EMBL/GenBank/DDBJ whole genome shotgun (WGS) entry which is preliminary data.</text>
</comment>
<feature type="domain" description="Glycosyl transferase family 1" evidence="1">
    <location>
        <begin position="260"/>
        <end position="414"/>
    </location>
</feature>
<keyword evidence="4" id="KW-1185">Reference proteome</keyword>
<dbReference type="Pfam" id="PF13579">
    <property type="entry name" value="Glyco_trans_4_4"/>
    <property type="match status" value="1"/>
</dbReference>
<gene>
    <name evidence="3" type="ORF">H6G18_04575</name>
</gene>
<dbReference type="Proteomes" id="UP000607281">
    <property type="component" value="Unassembled WGS sequence"/>
</dbReference>
<feature type="domain" description="Glycosyltransferase subfamily 4-like N-terminal" evidence="2">
    <location>
        <begin position="16"/>
        <end position="129"/>
    </location>
</feature>
<accession>A0ABR8CMM1</accession>
<dbReference type="PANTHER" id="PTHR45947:SF15">
    <property type="entry name" value="TEICHURONIC ACID BIOSYNTHESIS GLYCOSYLTRANSFERASE TUAC-RELATED"/>
    <property type="match status" value="1"/>
</dbReference>
<dbReference type="RefSeq" id="WP_190405897.1">
    <property type="nucleotide sequence ID" value="NZ_JACJRF010000005.1"/>
</dbReference>
<dbReference type="PANTHER" id="PTHR45947">
    <property type="entry name" value="SULFOQUINOVOSYL TRANSFERASE SQD2"/>
    <property type="match status" value="1"/>
</dbReference>
<proteinExistence type="predicted"/>
<evidence type="ECO:0000259" key="1">
    <source>
        <dbReference type="Pfam" id="PF00534"/>
    </source>
</evidence>
<evidence type="ECO:0000259" key="2">
    <source>
        <dbReference type="Pfam" id="PF13579"/>
    </source>
</evidence>
<protein>
    <submittedName>
        <fullName evidence="3">Glycosyltransferase</fullName>
    </submittedName>
</protein>
<dbReference type="InterPro" id="IPR001296">
    <property type="entry name" value="Glyco_trans_1"/>
</dbReference>
<name>A0ABR8CMM1_9NOST</name>
<evidence type="ECO:0000313" key="3">
    <source>
        <dbReference type="EMBL" id="MBD2343422.1"/>
    </source>
</evidence>
<dbReference type="Pfam" id="PF00534">
    <property type="entry name" value="Glycos_transf_1"/>
    <property type="match status" value="1"/>
</dbReference>
<dbReference type="EMBL" id="JACJRF010000005">
    <property type="protein sequence ID" value="MBD2343422.1"/>
    <property type="molecule type" value="Genomic_DNA"/>
</dbReference>
<reference evidence="3 4" key="1">
    <citation type="journal article" date="2020" name="ISME J.">
        <title>Comparative genomics reveals insights into cyanobacterial evolution and habitat adaptation.</title>
        <authorList>
            <person name="Chen M.Y."/>
            <person name="Teng W.K."/>
            <person name="Zhao L."/>
            <person name="Hu C.X."/>
            <person name="Zhou Y.K."/>
            <person name="Han B.P."/>
            <person name="Song L.R."/>
            <person name="Shu W.S."/>
        </authorList>
    </citation>
    <scope>NUCLEOTIDE SEQUENCE [LARGE SCALE GENOMIC DNA]</scope>
    <source>
        <strain evidence="3 4">FACHB-260</strain>
    </source>
</reference>
<organism evidence="3 4">
    <name type="scientific">Anabaena subtropica FACHB-260</name>
    <dbReference type="NCBI Taxonomy" id="2692884"/>
    <lineage>
        <taxon>Bacteria</taxon>
        <taxon>Bacillati</taxon>
        <taxon>Cyanobacteriota</taxon>
        <taxon>Cyanophyceae</taxon>
        <taxon>Nostocales</taxon>
        <taxon>Nostocaceae</taxon>
        <taxon>Anabaena</taxon>
    </lineage>
</organism>
<dbReference type="InterPro" id="IPR050194">
    <property type="entry name" value="Glycosyltransferase_grp1"/>
</dbReference>
<dbReference type="Gene3D" id="3.40.50.2000">
    <property type="entry name" value="Glycogen Phosphorylase B"/>
    <property type="match status" value="2"/>
</dbReference>
<dbReference type="SUPFAM" id="SSF53756">
    <property type="entry name" value="UDP-Glycosyltransferase/glycogen phosphorylase"/>
    <property type="match status" value="1"/>
</dbReference>
<dbReference type="InterPro" id="IPR028098">
    <property type="entry name" value="Glyco_trans_4-like_N"/>
</dbReference>